<dbReference type="Proteomes" id="UP001139474">
    <property type="component" value="Unassembled WGS sequence"/>
</dbReference>
<keyword evidence="15" id="KW-1185">Reference proteome</keyword>
<keyword evidence="10 11" id="KW-0472">Membrane</keyword>
<protein>
    <recommendedName>
        <fullName evidence="3">histidine kinase</fullName>
        <ecNumber evidence="3">2.7.13.3</ecNumber>
    </recommendedName>
</protein>
<dbReference type="SMART" id="SM00387">
    <property type="entry name" value="HATPase_c"/>
    <property type="match status" value="1"/>
</dbReference>
<gene>
    <name evidence="14" type="ORF">NJR55_01830</name>
</gene>
<evidence type="ECO:0000259" key="12">
    <source>
        <dbReference type="PROSITE" id="PS50109"/>
    </source>
</evidence>
<comment type="caution">
    <text evidence="14">The sequence shown here is derived from an EMBL/GenBank/DDBJ whole genome shotgun (WGS) entry which is preliminary data.</text>
</comment>
<comment type="subcellular location">
    <subcellularLocation>
        <location evidence="2">Membrane</location>
    </subcellularLocation>
</comment>
<evidence type="ECO:0000256" key="10">
    <source>
        <dbReference type="ARBA" id="ARBA00023136"/>
    </source>
</evidence>
<evidence type="ECO:0000256" key="5">
    <source>
        <dbReference type="ARBA" id="ARBA00022679"/>
    </source>
</evidence>
<dbReference type="CDD" id="cd00075">
    <property type="entry name" value="HATPase"/>
    <property type="match status" value="1"/>
</dbReference>
<evidence type="ECO:0000259" key="13">
    <source>
        <dbReference type="PROSITE" id="PS50885"/>
    </source>
</evidence>
<comment type="catalytic activity">
    <reaction evidence="1">
        <text>ATP + protein L-histidine = ADP + protein N-phospho-L-histidine.</text>
        <dbReference type="EC" id="2.7.13.3"/>
    </reaction>
</comment>
<evidence type="ECO:0000313" key="14">
    <source>
        <dbReference type="EMBL" id="MCP1338321.1"/>
    </source>
</evidence>
<evidence type="ECO:0000256" key="1">
    <source>
        <dbReference type="ARBA" id="ARBA00000085"/>
    </source>
</evidence>
<dbReference type="InterPro" id="IPR003660">
    <property type="entry name" value="HAMP_dom"/>
</dbReference>
<evidence type="ECO:0000256" key="8">
    <source>
        <dbReference type="ARBA" id="ARBA00022989"/>
    </source>
</evidence>
<keyword evidence="4" id="KW-0597">Phosphoprotein</keyword>
<dbReference type="Gene3D" id="1.10.287.130">
    <property type="match status" value="1"/>
</dbReference>
<accession>A0A9X2FSJ9</accession>
<dbReference type="InterPro" id="IPR003661">
    <property type="entry name" value="HisK_dim/P_dom"/>
</dbReference>
<evidence type="ECO:0000256" key="9">
    <source>
        <dbReference type="ARBA" id="ARBA00023012"/>
    </source>
</evidence>
<dbReference type="Pfam" id="PF02518">
    <property type="entry name" value="HATPase_c"/>
    <property type="match status" value="1"/>
</dbReference>
<dbReference type="Pfam" id="PF00512">
    <property type="entry name" value="HisKA"/>
    <property type="match status" value="1"/>
</dbReference>
<dbReference type="EC" id="2.7.13.3" evidence="3"/>
<dbReference type="CDD" id="cd00082">
    <property type="entry name" value="HisKA"/>
    <property type="match status" value="1"/>
</dbReference>
<dbReference type="Gene3D" id="3.30.565.10">
    <property type="entry name" value="Histidine kinase-like ATPase, C-terminal domain"/>
    <property type="match status" value="1"/>
</dbReference>
<dbReference type="InterPro" id="IPR050428">
    <property type="entry name" value="TCS_sensor_his_kinase"/>
</dbReference>
<dbReference type="InterPro" id="IPR005467">
    <property type="entry name" value="His_kinase_dom"/>
</dbReference>
<keyword evidence="6 11" id="KW-0812">Transmembrane</keyword>
<evidence type="ECO:0000256" key="11">
    <source>
        <dbReference type="SAM" id="Phobius"/>
    </source>
</evidence>
<evidence type="ECO:0000256" key="7">
    <source>
        <dbReference type="ARBA" id="ARBA00022777"/>
    </source>
</evidence>
<dbReference type="InterPro" id="IPR003594">
    <property type="entry name" value="HATPase_dom"/>
</dbReference>
<keyword evidence="7 14" id="KW-0418">Kinase</keyword>
<evidence type="ECO:0000256" key="2">
    <source>
        <dbReference type="ARBA" id="ARBA00004370"/>
    </source>
</evidence>
<reference evidence="14" key="1">
    <citation type="submission" date="2022-06" db="EMBL/GenBank/DDBJ databases">
        <title>Idiomarina rhizosphaerae M1R2S28.</title>
        <authorList>
            <person name="Sun J.-Q."/>
            <person name="Li L.-F."/>
        </authorList>
    </citation>
    <scope>NUCLEOTIDE SEQUENCE</scope>
    <source>
        <strain evidence="14">M1R2S28</strain>
    </source>
</reference>
<dbReference type="PANTHER" id="PTHR45436">
    <property type="entry name" value="SENSOR HISTIDINE KINASE YKOH"/>
    <property type="match status" value="1"/>
</dbReference>
<organism evidence="14 15">
    <name type="scientific">Idiomarina rhizosphaerae</name>
    <dbReference type="NCBI Taxonomy" id="2961572"/>
    <lineage>
        <taxon>Bacteria</taxon>
        <taxon>Pseudomonadati</taxon>
        <taxon>Pseudomonadota</taxon>
        <taxon>Gammaproteobacteria</taxon>
        <taxon>Alteromonadales</taxon>
        <taxon>Idiomarinaceae</taxon>
        <taxon>Idiomarina</taxon>
    </lineage>
</organism>
<dbReference type="SUPFAM" id="SSF55874">
    <property type="entry name" value="ATPase domain of HSP90 chaperone/DNA topoisomerase II/histidine kinase"/>
    <property type="match status" value="1"/>
</dbReference>
<sequence length="466" mass="52380">MFGQMAILTAFVTCVGTYYLVIQPTLENTQFVESSPIQATLNRTIVEFNQYIFQRREGSDLPFRESDYLHKVRQANPDFRYYLRFENDVFDSGAGSLFYERFGFRQFNLLNKQFSTSTLCSSAIDTFQHNGSNAYYKYYSCNGSFDYYEFSGLNTAIETSTTSMVMFYLSRIWASSQYLIFSAGAVFLVFVLMMVGNLVMIRRVARLARSFDPESLDQQLPEEGLPNEVVPLVQAVNQMIGKVDETHRRHKFFLSTAAHEMRTPLTVLRNRLEMMEESELKEKLIGDVRRLVNLVNQLLTLMRGGPKAIDTEIDIVKCIQRVCSERQLIADDKNVALRLQTEVPYFAMLADRGLMEVAIANLIDNALSFSPAGSEVLITLSADGKLSVRDHGPGIPAQHLTALFEPFAKFPPNRNGHGLGLAIVEAAVTLHGAKIEACNATPNGAIFTIHLNPSQAPLPNNEKSPQ</sequence>
<feature type="domain" description="HAMP" evidence="13">
    <location>
        <begin position="201"/>
        <end position="248"/>
    </location>
</feature>
<proteinExistence type="predicted"/>
<name>A0A9X2FSJ9_9GAMM</name>
<dbReference type="PANTHER" id="PTHR45436:SF5">
    <property type="entry name" value="SENSOR HISTIDINE KINASE TRCS"/>
    <property type="match status" value="1"/>
</dbReference>
<keyword evidence="8 11" id="KW-1133">Transmembrane helix</keyword>
<dbReference type="PROSITE" id="PS50885">
    <property type="entry name" value="HAMP"/>
    <property type="match status" value="1"/>
</dbReference>
<dbReference type="SUPFAM" id="SSF47384">
    <property type="entry name" value="Homodimeric domain of signal transducing histidine kinase"/>
    <property type="match status" value="1"/>
</dbReference>
<dbReference type="GO" id="GO:0000155">
    <property type="term" value="F:phosphorelay sensor kinase activity"/>
    <property type="evidence" value="ECO:0007669"/>
    <property type="project" value="InterPro"/>
</dbReference>
<dbReference type="SMART" id="SM00388">
    <property type="entry name" value="HisKA"/>
    <property type="match status" value="1"/>
</dbReference>
<dbReference type="EMBL" id="JAMZDE010000001">
    <property type="protein sequence ID" value="MCP1338321.1"/>
    <property type="molecule type" value="Genomic_DNA"/>
</dbReference>
<keyword evidence="9" id="KW-0902">Two-component regulatory system</keyword>
<dbReference type="PRINTS" id="PR00344">
    <property type="entry name" value="BCTRLSENSOR"/>
</dbReference>
<dbReference type="InterPro" id="IPR004358">
    <property type="entry name" value="Sig_transdc_His_kin-like_C"/>
</dbReference>
<feature type="transmembrane region" description="Helical" evidence="11">
    <location>
        <begin position="178"/>
        <end position="201"/>
    </location>
</feature>
<evidence type="ECO:0000256" key="4">
    <source>
        <dbReference type="ARBA" id="ARBA00022553"/>
    </source>
</evidence>
<dbReference type="GO" id="GO:0016020">
    <property type="term" value="C:membrane"/>
    <property type="evidence" value="ECO:0007669"/>
    <property type="project" value="UniProtKB-SubCell"/>
</dbReference>
<dbReference type="InterPro" id="IPR036890">
    <property type="entry name" value="HATPase_C_sf"/>
</dbReference>
<dbReference type="AlphaFoldDB" id="A0A9X2FSJ9"/>
<feature type="domain" description="Histidine kinase" evidence="12">
    <location>
        <begin position="256"/>
        <end position="455"/>
    </location>
</feature>
<dbReference type="PROSITE" id="PS50109">
    <property type="entry name" value="HIS_KIN"/>
    <property type="match status" value="1"/>
</dbReference>
<evidence type="ECO:0000256" key="6">
    <source>
        <dbReference type="ARBA" id="ARBA00022692"/>
    </source>
</evidence>
<dbReference type="RefSeq" id="WP_253617331.1">
    <property type="nucleotide sequence ID" value="NZ_JAMZDE010000001.1"/>
</dbReference>
<keyword evidence="5" id="KW-0808">Transferase</keyword>
<evidence type="ECO:0000256" key="3">
    <source>
        <dbReference type="ARBA" id="ARBA00012438"/>
    </source>
</evidence>
<dbReference type="InterPro" id="IPR036097">
    <property type="entry name" value="HisK_dim/P_sf"/>
</dbReference>
<evidence type="ECO:0000313" key="15">
    <source>
        <dbReference type="Proteomes" id="UP001139474"/>
    </source>
</evidence>